<keyword evidence="6" id="KW-1185">Reference proteome</keyword>
<gene>
    <name evidence="5" type="ORF">BJP37_09855</name>
</gene>
<evidence type="ECO:0000259" key="4">
    <source>
        <dbReference type="Pfam" id="PF22882"/>
    </source>
</evidence>
<keyword evidence="1" id="KW-0677">Repeat</keyword>
<dbReference type="SUPFAM" id="SSF48452">
    <property type="entry name" value="TPR-like"/>
    <property type="match status" value="2"/>
</dbReference>
<feature type="repeat" description="TPR" evidence="3">
    <location>
        <begin position="12"/>
        <end position="45"/>
    </location>
</feature>
<reference evidence="5 6" key="1">
    <citation type="submission" date="2016-10" db="EMBL/GenBank/DDBJ databases">
        <title>Comparative genomics uncovers the prolific and rare metabolic potential of the cyanobacterial genus Moorea.</title>
        <authorList>
            <person name="Leao T."/>
            <person name="Castelao G."/>
            <person name="Korobeynikov A."/>
            <person name="Monroe E.A."/>
            <person name="Podell S."/>
            <person name="Glukhov E."/>
            <person name="Allen E."/>
            <person name="Gerwick W.H."/>
            <person name="Gerwick L."/>
        </authorList>
    </citation>
    <scope>NUCLEOTIDE SEQUENCE [LARGE SCALE GENOMIC DNA]</scope>
    <source>
        <strain evidence="5 6">PNG5-198</strain>
    </source>
</reference>
<dbReference type="Proteomes" id="UP000186657">
    <property type="component" value="Unassembled WGS sequence"/>
</dbReference>
<sequence length="895" mass="104031">MSKSKIKNQNPILTWVAKGNALIELGKFEEAEAVFQELSQKYPEKKQGYGGLARVAIHCQQWELVVERLDLAISLFPGDWKFLLQKINALLNIPLFEEAKQLIHAGQSRFTQNIQFTIAEANFFQKQYNYREAQKIMKTANLRYPENLTIQLEMAYNHLQLGEIQDARSLLDKLKQNSWCKKMHRFIELYLKVLSYDYDNNLGELKQYIQEIISSPTFNSQWFNNGLLIQYAQVLVSQGHYQEAYELYNQLTRQAPGNSMVYKKQLLGLFELEKITNIEKFSNFEQTPQLGILVEETSQSLQARLTSYLGTHSDFTEINSFLGKVIKKNQQLSSSYKTVLLNTYISPFEVYKIAFIILDNILNKIPFSLVRLGDGEGHFLDYQETFQDLQNQDREETQILFWGNVQITRHDFKKLIPDYVSAIKNADIIGIPELYRFCKSLNSQLIKNNYGREMRGLLSIINTLTDSKFNQEHSRDKLINQTLTSCNIHHDLETWGLYRLIFNHLKECSVISCHDNISQVLREKYGVAVNRLYKIPSEYKFSQLFNYEDQQAQPHYPYYFHQICSEITVSYRGEVFLVAAGFLGKIYCNIIKNRGGIALDIGSIADYWLNYKTRWSLQGIPNPNYYGKFAKLINRDLRGAQGASLSLQKLNQKNYKSTYYCDRNIYSASDLFSEWGSVKEKLFLITGHPRCGSGFMSNLFRQLGFDIGHEKLCQDGISSWLMAVKDLKAPWGDQSASYYVKFNYLILYVRNPQDALQSILLENEVERSFNFRRNHILRQLDFDINQFTHPLDKAIASFLGWNKIIELQKPDQVVKVEDCLEDIKRFITQKSLAKLLPDVVENVLNNTKINNSYQKFAKTKPNLTAEDFIKIDKTLKQNLIKFCKAYGYDHNFIGG</sequence>
<comment type="caution">
    <text evidence="5">The sequence shown here is derived from an EMBL/GenBank/DDBJ whole genome shotgun (WGS) entry which is preliminary data.</text>
</comment>
<dbReference type="EMBL" id="MKZS01000001">
    <property type="protein sequence ID" value="OLT59302.1"/>
    <property type="molecule type" value="Genomic_DNA"/>
</dbReference>
<dbReference type="Gene3D" id="1.25.40.10">
    <property type="entry name" value="Tetratricopeptide repeat domain"/>
    <property type="match status" value="1"/>
</dbReference>
<organism evidence="5 6">
    <name type="scientific">Moorena bouillonii PNG</name>
    <dbReference type="NCBI Taxonomy" id="568701"/>
    <lineage>
        <taxon>Bacteria</taxon>
        <taxon>Bacillati</taxon>
        <taxon>Cyanobacteriota</taxon>
        <taxon>Cyanophyceae</taxon>
        <taxon>Coleofasciculales</taxon>
        <taxon>Coleofasciculaceae</taxon>
        <taxon>Moorena</taxon>
    </lineage>
</organism>
<dbReference type="Pfam" id="PF13432">
    <property type="entry name" value="TPR_16"/>
    <property type="match status" value="1"/>
</dbReference>
<feature type="domain" description="GT-D fold-like" evidence="4">
    <location>
        <begin position="357"/>
        <end position="485"/>
    </location>
</feature>
<dbReference type="RefSeq" id="WP_075898547.1">
    <property type="nucleotide sequence ID" value="NZ_MKZS01000001.1"/>
</dbReference>
<proteinExistence type="predicted"/>
<evidence type="ECO:0000256" key="2">
    <source>
        <dbReference type="ARBA" id="ARBA00022803"/>
    </source>
</evidence>
<dbReference type="SUPFAM" id="SSF52540">
    <property type="entry name" value="P-loop containing nucleoside triphosphate hydrolases"/>
    <property type="match status" value="1"/>
</dbReference>
<evidence type="ECO:0000256" key="3">
    <source>
        <dbReference type="PROSITE-ProRule" id="PRU00339"/>
    </source>
</evidence>
<accession>A0A1U7N033</accession>
<dbReference type="InterPro" id="IPR011990">
    <property type="entry name" value="TPR-like_helical_dom_sf"/>
</dbReference>
<dbReference type="InterPro" id="IPR052346">
    <property type="entry name" value="O-mannosyl-transferase_TMTC"/>
</dbReference>
<dbReference type="Pfam" id="PF14559">
    <property type="entry name" value="TPR_19"/>
    <property type="match status" value="1"/>
</dbReference>
<protein>
    <recommendedName>
        <fullName evidence="4">GT-D fold-like domain-containing protein</fullName>
    </recommendedName>
</protein>
<dbReference type="AlphaFoldDB" id="A0A1U7N033"/>
<name>A0A1U7N033_9CYAN</name>
<dbReference type="InterPro" id="IPR055171">
    <property type="entry name" value="GT-D-like"/>
</dbReference>
<dbReference type="InterPro" id="IPR019734">
    <property type="entry name" value="TPR_rpt"/>
</dbReference>
<dbReference type="PANTHER" id="PTHR44227">
    <property type="match status" value="1"/>
</dbReference>
<evidence type="ECO:0000313" key="5">
    <source>
        <dbReference type="EMBL" id="OLT59302.1"/>
    </source>
</evidence>
<dbReference type="Pfam" id="PF22882">
    <property type="entry name" value="GT-D-like"/>
    <property type="match status" value="1"/>
</dbReference>
<evidence type="ECO:0000256" key="1">
    <source>
        <dbReference type="ARBA" id="ARBA00022737"/>
    </source>
</evidence>
<dbReference type="PROSITE" id="PS50005">
    <property type="entry name" value="TPR"/>
    <property type="match status" value="1"/>
</dbReference>
<dbReference type="InterPro" id="IPR027417">
    <property type="entry name" value="P-loop_NTPase"/>
</dbReference>
<dbReference type="PANTHER" id="PTHR44227:SF3">
    <property type="entry name" value="PROTEIN O-MANNOSYL-TRANSFERASE TMTC4"/>
    <property type="match status" value="1"/>
</dbReference>
<keyword evidence="2 3" id="KW-0802">TPR repeat</keyword>
<evidence type="ECO:0000313" key="6">
    <source>
        <dbReference type="Proteomes" id="UP000186657"/>
    </source>
</evidence>